<dbReference type="PANTHER" id="PTHR13038:SF10">
    <property type="entry name" value="AUTOPHAGY-RELATED PROTEIN 9"/>
    <property type="match status" value="1"/>
</dbReference>
<feature type="region of interest" description="Disordered" evidence="18">
    <location>
        <begin position="1"/>
        <end position="104"/>
    </location>
</feature>
<keyword evidence="7" id="KW-0813">Transport</keyword>
<dbReference type="InterPro" id="IPR007241">
    <property type="entry name" value="Autophagy-rel_prot_9"/>
</dbReference>
<evidence type="ECO:0000256" key="19">
    <source>
        <dbReference type="SAM" id="Phobius"/>
    </source>
</evidence>
<evidence type="ECO:0000256" key="13">
    <source>
        <dbReference type="ARBA" id="ARBA00023136"/>
    </source>
</evidence>
<reference evidence="20 21" key="1">
    <citation type="journal article" date="2015" name="Genome Biol. Evol.">
        <title>Phylogenomic analyses indicate that early fungi evolved digesting cell walls of algal ancestors of land plants.</title>
        <authorList>
            <person name="Chang Y."/>
            <person name="Wang S."/>
            <person name="Sekimoto S."/>
            <person name="Aerts A.L."/>
            <person name="Choi C."/>
            <person name="Clum A."/>
            <person name="LaButti K.M."/>
            <person name="Lindquist E.A."/>
            <person name="Yee Ngan C."/>
            <person name="Ohm R.A."/>
            <person name="Salamov A.A."/>
            <person name="Grigoriev I.V."/>
            <person name="Spatafora J.W."/>
            <person name="Berbee M.L."/>
        </authorList>
    </citation>
    <scope>NUCLEOTIDE SEQUENCE [LARGE SCALE GENOMIC DNA]</scope>
    <source>
        <strain evidence="20 21">JEL478</strain>
    </source>
</reference>
<evidence type="ECO:0000256" key="3">
    <source>
        <dbReference type="ARBA" id="ARBA00004511"/>
    </source>
</evidence>
<keyword evidence="9 19" id="KW-1133">Transmembrane helix</keyword>
<evidence type="ECO:0000256" key="10">
    <source>
        <dbReference type="ARBA" id="ARBA00023006"/>
    </source>
</evidence>
<feature type="compositionally biased region" description="Gly residues" evidence="18">
    <location>
        <begin position="78"/>
        <end position="95"/>
    </location>
</feature>
<dbReference type="OrthoDB" id="2020634at2759"/>
<dbReference type="GO" id="GO:0000139">
    <property type="term" value="C:Golgi membrane"/>
    <property type="evidence" value="ECO:0007669"/>
    <property type="project" value="UniProtKB-SubCell"/>
</dbReference>
<feature type="region of interest" description="Disordered" evidence="18">
    <location>
        <begin position="576"/>
        <end position="597"/>
    </location>
</feature>
<feature type="compositionally biased region" description="Acidic residues" evidence="18">
    <location>
        <begin position="48"/>
        <end position="67"/>
    </location>
</feature>
<feature type="transmembrane region" description="Helical" evidence="19">
    <location>
        <begin position="702"/>
        <end position="722"/>
    </location>
</feature>
<comment type="subcellular location">
    <subcellularLocation>
        <location evidence="1">Cytoplasmic vesicle membrane</location>
        <topology evidence="1">Multi-pass membrane protein</topology>
    </subcellularLocation>
    <subcellularLocation>
        <location evidence="2">Endoplasmic reticulum membrane</location>
        <topology evidence="2">Multi-pass membrane protein</topology>
    </subcellularLocation>
    <subcellularLocation>
        <location evidence="4">Golgi apparatus membrane</location>
        <topology evidence="4">Multi-pass membrane protein</topology>
    </subcellularLocation>
    <subcellularLocation>
        <location evidence="3">Preautophagosomal structure membrane</location>
        <topology evidence="3">Multi-pass membrane protein</topology>
    </subcellularLocation>
</comment>
<dbReference type="GO" id="GO:0034727">
    <property type="term" value="P:piecemeal microautophagy of the nucleus"/>
    <property type="evidence" value="ECO:0007669"/>
    <property type="project" value="TreeGrafter"/>
</dbReference>
<feature type="compositionally biased region" description="Polar residues" evidence="18">
    <location>
        <begin position="584"/>
        <end position="597"/>
    </location>
</feature>
<evidence type="ECO:0000256" key="5">
    <source>
        <dbReference type="ARBA" id="ARBA00006185"/>
    </source>
</evidence>
<keyword evidence="8 19" id="KW-0812">Transmembrane</keyword>
<dbReference type="PANTHER" id="PTHR13038">
    <property type="entry name" value="APG9 AUTOPHAGY 9"/>
    <property type="match status" value="1"/>
</dbReference>
<protein>
    <recommendedName>
        <fullName evidence="6">Autophagy-related protein 9</fullName>
    </recommendedName>
</protein>
<feature type="transmembrane region" description="Helical" evidence="19">
    <location>
        <begin position="821"/>
        <end position="839"/>
    </location>
</feature>
<sequence>MSSRRSSAGVARPGVESGAALHSHTPHAAYAGYAAQYDETHHHPDAAGDGDDGDERPDGFDDDDDLEPPASLMFDGNGTAGGARGVGAGAVGGGRSQARDAYPRKQSLDARTGILHAPAPYAPDSAVAPSSTLRSTRPLSLNAQHTPYAQHPPRNSQQQRQQSIFEYIFAKDSSLRHLLAGPRANTRPRHPAPASNEPALAHAPSPGRYDTNGFGGGGVNAVNGVGGAYGGMGGVAGGVGGMNGSGGIGGAVWDGDRGAGAYRRDGYSGLDGMADGRTSRDGYSYGARGGTTSVYNHNHAPDPDDDTTPLLHSSSPSYYTHPPSHPLPPPPGRGRLPPRDAALGLWSSIRTSAQLDKFLQRMYAYYVGRGLWCVVLDRVVGVLTASFVILFPTFLIRCIDFSLSTSPNLPSIIVPTCPDILLNPFSSLPNLFFFVWAIFELSRLVYDLPGLARMRGFFTFAIEVPEADLWSVGWSFIVSRVCGGWLGGVRLSQPPSSPNAEHSPADVPLHALTIANRILRKENYLVGLLGGTGVDPDAPDDDDTGADVMTLALRNAFADPGLPFLPKVVFKGMFGTPPVRDPRSQTQAPGLEQAQGQQPQDVYLFPLTRSLEWTFSYCVLECMFEDNGEIRKGVRIGPGADSVYQNGSGGPAGAGGVGGGTPKAFLRRMERVADDVGLGAVSRAGSRRAIVNALQRRFRMMAVLNLLFAPFVLVFMVLYFFFENAEEYYKNPAALGTRTWTPLARWKFRTFNELSHYFTTRINRSHPLALAYLGDFPNWHNVIIARFVAFISGAVAAVLTIASIIDEDLLLRFEITKGHSAVFYIGVFAAVFAVARSMVPDEHVVYDPRMHLTRLAKFTYYMPKRWIGNFHSEAVRREVEALFDAKISLWFREVCALISTPAILWYALGREDTVEAIVTFFERNAKWVDGVGWVCKYAWWEEEVPSVDQEVGGQRTPVEQDLDMEHTIGPSPASPERVPGVRVLDFTDGQPQAYVERDFLAPYEDRDRDRDGNVELDILPQDDKMMKSFMQFRQNHPSWDNTRPGAVGAGAGLSRSVMYLGQHLGIPGGPARVINLAESTAIAPEMGQGRRVMAGMQSPYQSQYTGIRPTQSSLPMDLDEDGSTQFFTPTGESFLGNPAGDVPSPYRSVADVSRWGAAGARNRPQVGNDRRGSNASRDQFQRIASPEMPRSAVSPPPPRPSTTSPPPRVLDFTSVEGVVPAPRARALSPTDVRPGTAMSGDSRSGAMSPTGSRRGPMSPAGSRPRLPGVGGTGGTGAAF</sequence>
<name>A0A139ATP9_GONPJ</name>
<feature type="region of interest" description="Disordered" evidence="18">
    <location>
        <begin position="182"/>
        <end position="212"/>
    </location>
</feature>
<keyword evidence="13 19" id="KW-0472">Membrane</keyword>
<feature type="compositionally biased region" description="Pro residues" evidence="18">
    <location>
        <begin position="1194"/>
        <end position="1208"/>
    </location>
</feature>
<feature type="compositionally biased region" description="Gly residues" evidence="18">
    <location>
        <begin position="1268"/>
        <end position="1279"/>
    </location>
</feature>
<feature type="transmembrane region" description="Helical" evidence="19">
    <location>
        <begin position="371"/>
        <end position="396"/>
    </location>
</feature>
<evidence type="ECO:0000256" key="9">
    <source>
        <dbReference type="ARBA" id="ARBA00022989"/>
    </source>
</evidence>
<evidence type="ECO:0000256" key="12">
    <source>
        <dbReference type="ARBA" id="ARBA00023055"/>
    </source>
</evidence>
<gene>
    <name evidence="20" type="ORF">M427DRAFT_52345</name>
</gene>
<dbReference type="EMBL" id="KQ965736">
    <property type="protein sequence ID" value="KXS20089.1"/>
    <property type="molecule type" value="Genomic_DNA"/>
</dbReference>
<dbReference type="GO" id="GO:0034045">
    <property type="term" value="C:phagophore assembly site membrane"/>
    <property type="evidence" value="ECO:0007669"/>
    <property type="project" value="UniProtKB-SubCell"/>
</dbReference>
<evidence type="ECO:0000256" key="11">
    <source>
        <dbReference type="ARBA" id="ARBA00023034"/>
    </source>
</evidence>
<dbReference type="GO" id="GO:0061709">
    <property type="term" value="P:reticulophagy"/>
    <property type="evidence" value="ECO:0007669"/>
    <property type="project" value="TreeGrafter"/>
</dbReference>
<keyword evidence="12" id="KW-0445">Lipid transport</keyword>
<evidence type="ECO:0000256" key="2">
    <source>
        <dbReference type="ARBA" id="ARBA00004477"/>
    </source>
</evidence>
<accession>A0A139ATP9</accession>
<comment type="catalytic activity">
    <reaction evidence="16">
        <text>a 1,2-diacyl-sn-glycero-3-phospho-(1D-myo-inositol-3-phosphate)(in) = a 1,2-diacyl-sn-glycero-3-phospho-(1D-myo-inositol-3-phosphate)(out)</text>
        <dbReference type="Rhea" id="RHEA:67920"/>
        <dbReference type="ChEBI" id="CHEBI:58088"/>
    </reaction>
</comment>
<comment type="catalytic activity">
    <reaction evidence="15">
        <text>a 1,2-diacyl-sn-glycero-3-phosphoethanolamine(in) = a 1,2-diacyl-sn-glycero-3-phosphoethanolamine(out)</text>
        <dbReference type="Rhea" id="RHEA:38895"/>
        <dbReference type="ChEBI" id="CHEBI:64612"/>
    </reaction>
</comment>
<dbReference type="GO" id="GO:0005776">
    <property type="term" value="C:autophagosome"/>
    <property type="evidence" value="ECO:0007669"/>
    <property type="project" value="TreeGrafter"/>
</dbReference>
<evidence type="ECO:0000256" key="16">
    <source>
        <dbReference type="ARBA" id="ARBA00024621"/>
    </source>
</evidence>
<keyword evidence="10" id="KW-0072">Autophagy</keyword>
<evidence type="ECO:0000256" key="6">
    <source>
        <dbReference type="ARBA" id="ARBA00018074"/>
    </source>
</evidence>
<proteinExistence type="inferred from homology"/>
<evidence type="ECO:0000256" key="8">
    <source>
        <dbReference type="ARBA" id="ARBA00022692"/>
    </source>
</evidence>
<feature type="compositionally biased region" description="Low complexity" evidence="18">
    <location>
        <begin position="308"/>
        <end position="322"/>
    </location>
</feature>
<feature type="compositionally biased region" description="Polar residues" evidence="18">
    <location>
        <begin position="1239"/>
        <end position="1251"/>
    </location>
</feature>
<keyword evidence="21" id="KW-1185">Reference proteome</keyword>
<comment type="catalytic activity">
    <reaction evidence="17">
        <text>a 1,2-diacyl-sn-glycero-3-phosphocholine(in) = a 1,2-diacyl-sn-glycero-3-phosphocholine(out)</text>
        <dbReference type="Rhea" id="RHEA:38571"/>
        <dbReference type="ChEBI" id="CHEBI:57643"/>
    </reaction>
</comment>
<evidence type="ECO:0000256" key="17">
    <source>
        <dbReference type="ARBA" id="ARBA00024631"/>
    </source>
</evidence>
<dbReference type="Pfam" id="PF04109">
    <property type="entry name" value="ATG9"/>
    <property type="match status" value="2"/>
</dbReference>
<evidence type="ECO:0000256" key="4">
    <source>
        <dbReference type="ARBA" id="ARBA00004653"/>
    </source>
</evidence>
<keyword evidence="11" id="KW-0333">Golgi apparatus</keyword>
<evidence type="ECO:0000256" key="14">
    <source>
        <dbReference type="ARBA" id="ARBA00024479"/>
    </source>
</evidence>
<feature type="transmembrane region" description="Helical" evidence="19">
    <location>
        <begin position="783"/>
        <end position="805"/>
    </location>
</feature>
<dbReference type="GO" id="GO:0030659">
    <property type="term" value="C:cytoplasmic vesicle membrane"/>
    <property type="evidence" value="ECO:0007669"/>
    <property type="project" value="UniProtKB-SubCell"/>
</dbReference>
<dbReference type="Proteomes" id="UP000070544">
    <property type="component" value="Unassembled WGS sequence"/>
</dbReference>
<evidence type="ECO:0000313" key="20">
    <source>
        <dbReference type="EMBL" id="KXS20089.1"/>
    </source>
</evidence>
<evidence type="ECO:0000256" key="18">
    <source>
        <dbReference type="SAM" id="MobiDB-lite"/>
    </source>
</evidence>
<evidence type="ECO:0000256" key="15">
    <source>
        <dbReference type="ARBA" id="ARBA00024615"/>
    </source>
</evidence>
<evidence type="ECO:0000313" key="21">
    <source>
        <dbReference type="Proteomes" id="UP000070544"/>
    </source>
</evidence>
<dbReference type="AlphaFoldDB" id="A0A139ATP9"/>
<evidence type="ECO:0000256" key="1">
    <source>
        <dbReference type="ARBA" id="ARBA00004439"/>
    </source>
</evidence>
<feature type="region of interest" description="Disordered" evidence="18">
    <location>
        <begin position="1120"/>
        <end position="1279"/>
    </location>
</feature>
<organism evidence="20 21">
    <name type="scientific">Gonapodya prolifera (strain JEL478)</name>
    <name type="common">Monoblepharis prolifera</name>
    <dbReference type="NCBI Taxonomy" id="1344416"/>
    <lineage>
        <taxon>Eukaryota</taxon>
        <taxon>Fungi</taxon>
        <taxon>Fungi incertae sedis</taxon>
        <taxon>Chytridiomycota</taxon>
        <taxon>Chytridiomycota incertae sedis</taxon>
        <taxon>Monoblepharidomycetes</taxon>
        <taxon>Monoblepharidales</taxon>
        <taxon>Gonapodyaceae</taxon>
        <taxon>Gonapodya</taxon>
    </lineage>
</organism>
<dbReference type="GO" id="GO:0005789">
    <property type="term" value="C:endoplasmic reticulum membrane"/>
    <property type="evidence" value="ECO:0007669"/>
    <property type="project" value="UniProtKB-SubCell"/>
</dbReference>
<evidence type="ECO:0000256" key="7">
    <source>
        <dbReference type="ARBA" id="ARBA00022448"/>
    </source>
</evidence>
<dbReference type="GO" id="GO:0006869">
    <property type="term" value="P:lipid transport"/>
    <property type="evidence" value="ECO:0007669"/>
    <property type="project" value="UniProtKB-KW"/>
</dbReference>
<dbReference type="GO" id="GO:0000422">
    <property type="term" value="P:autophagy of mitochondrion"/>
    <property type="evidence" value="ECO:0007669"/>
    <property type="project" value="TreeGrafter"/>
</dbReference>
<dbReference type="STRING" id="1344416.A0A139ATP9"/>
<comment type="catalytic activity">
    <reaction evidence="14">
        <text>a 1,2-diacyl-sn-glycero-3-phospho-L-serine(in) = a 1,2-diacyl-sn-glycero-3-phospho-L-serine(out)</text>
        <dbReference type="Rhea" id="RHEA:38663"/>
        <dbReference type="ChEBI" id="CHEBI:57262"/>
    </reaction>
</comment>
<comment type="similarity">
    <text evidence="5">Belongs to the ATG9 family.</text>
</comment>
<dbReference type="GO" id="GO:0034497">
    <property type="term" value="P:protein localization to phagophore assembly site"/>
    <property type="evidence" value="ECO:0007669"/>
    <property type="project" value="TreeGrafter"/>
</dbReference>
<feature type="region of interest" description="Disordered" evidence="18">
    <location>
        <begin position="287"/>
        <end position="334"/>
    </location>
</feature>
<feature type="compositionally biased region" description="Pro residues" evidence="18">
    <location>
        <begin position="323"/>
        <end position="332"/>
    </location>
</feature>